<proteinExistence type="predicted"/>
<dbReference type="PANTHER" id="PTHR38479">
    <property type="entry name" value="LMO0824 PROTEIN"/>
    <property type="match status" value="1"/>
</dbReference>
<dbReference type="EMBL" id="JBHSFI010000001">
    <property type="protein sequence ID" value="MFC4626938.1"/>
    <property type="molecule type" value="Genomic_DNA"/>
</dbReference>
<evidence type="ECO:0000313" key="2">
    <source>
        <dbReference type="Proteomes" id="UP001596011"/>
    </source>
</evidence>
<gene>
    <name evidence="1" type="ORF">ACFO6V_01750</name>
</gene>
<dbReference type="RefSeq" id="WP_377131532.1">
    <property type="nucleotide sequence ID" value="NZ_JBHSFI010000001.1"/>
</dbReference>
<keyword evidence="2" id="KW-1185">Reference proteome</keyword>
<sequence length="399" mass="43947">MAETVSRDDVVAFRLGAHHLVERQDTDALLDVAGRCAVQNSPPGSALQALHARVRDVTPDLVDRAVAEQKSLLQTWSMRGAPYWFPTSDAAVFTTGVLPATERARRHLVLGVEQALDTLGLSLAEAVELTRAELRGVLSGRRLAINELGAELAQRVTSALPAARRKTWRSEGPYAANQPLGEGVVHFCLRILTLEGILCFAPRAANKAPFVLVDEWLGHPLPGTGRAADPEGARAELLHRYLRCYGPSTRKDFAAWLGVSTGDVDPWWRLVEHDLTEVDLDGPAWLRTEDLDTLRSARLPTGVRLLPPRDPYTQLRDRGTIVDRRYHRDVWKPVGDPGTLLVDGEIAGTWRPRKNGRTLTLAVTTFRPLLAGKKKVLRDEAEQLAPLRGASSVAVELDR</sequence>
<dbReference type="Proteomes" id="UP001596011">
    <property type="component" value="Unassembled WGS sequence"/>
</dbReference>
<name>A0ABV9HAB6_9MICO</name>
<organism evidence="1 2">
    <name type="scientific">Promicromonospora alba</name>
    <dbReference type="NCBI Taxonomy" id="1616110"/>
    <lineage>
        <taxon>Bacteria</taxon>
        <taxon>Bacillati</taxon>
        <taxon>Actinomycetota</taxon>
        <taxon>Actinomycetes</taxon>
        <taxon>Micrococcales</taxon>
        <taxon>Promicromonosporaceae</taxon>
        <taxon>Promicromonospora</taxon>
    </lineage>
</organism>
<evidence type="ECO:0000313" key="1">
    <source>
        <dbReference type="EMBL" id="MFC4626938.1"/>
    </source>
</evidence>
<dbReference type="Pfam" id="PF06224">
    <property type="entry name" value="AlkZ-like"/>
    <property type="match status" value="1"/>
</dbReference>
<dbReference type="PANTHER" id="PTHR38479:SF2">
    <property type="entry name" value="WINGED HELIX DNA-BINDING DOMAIN-CONTAINING PROTEIN"/>
    <property type="match status" value="1"/>
</dbReference>
<comment type="caution">
    <text evidence="1">The sequence shown here is derived from an EMBL/GenBank/DDBJ whole genome shotgun (WGS) entry which is preliminary data.</text>
</comment>
<dbReference type="InterPro" id="IPR009351">
    <property type="entry name" value="AlkZ-like"/>
</dbReference>
<keyword evidence="1" id="KW-0238">DNA-binding</keyword>
<protein>
    <submittedName>
        <fullName evidence="1">Winged helix DNA-binding domain-containing protein</fullName>
    </submittedName>
</protein>
<dbReference type="GO" id="GO:0003677">
    <property type="term" value="F:DNA binding"/>
    <property type="evidence" value="ECO:0007669"/>
    <property type="project" value="UniProtKB-KW"/>
</dbReference>
<accession>A0ABV9HAB6</accession>
<reference evidence="2" key="1">
    <citation type="journal article" date="2019" name="Int. J. Syst. Evol. Microbiol.">
        <title>The Global Catalogue of Microorganisms (GCM) 10K type strain sequencing project: providing services to taxonomists for standard genome sequencing and annotation.</title>
        <authorList>
            <consortium name="The Broad Institute Genomics Platform"/>
            <consortium name="The Broad Institute Genome Sequencing Center for Infectious Disease"/>
            <person name="Wu L."/>
            <person name="Ma J."/>
        </authorList>
    </citation>
    <scope>NUCLEOTIDE SEQUENCE [LARGE SCALE GENOMIC DNA]</scope>
    <source>
        <strain evidence="2">CCUG 42722</strain>
    </source>
</reference>